<dbReference type="SMART" id="SM00342">
    <property type="entry name" value="HTH_ARAC"/>
    <property type="match status" value="1"/>
</dbReference>
<dbReference type="InterPro" id="IPR020449">
    <property type="entry name" value="Tscrpt_reg_AraC-type_HTH"/>
</dbReference>
<dbReference type="PROSITE" id="PS01124">
    <property type="entry name" value="HTH_ARAC_FAMILY_2"/>
    <property type="match status" value="1"/>
</dbReference>
<gene>
    <name evidence="5" type="ORF">MKY91_10505</name>
</gene>
<keyword evidence="1" id="KW-0805">Transcription regulation</keyword>
<accession>A0ABU9VI40</accession>
<dbReference type="SUPFAM" id="SSF46689">
    <property type="entry name" value="Homeodomain-like"/>
    <property type="match status" value="2"/>
</dbReference>
<dbReference type="PANTHER" id="PTHR43280:SF28">
    <property type="entry name" value="HTH-TYPE TRANSCRIPTIONAL ACTIVATOR RHAS"/>
    <property type="match status" value="1"/>
</dbReference>
<dbReference type="PROSITE" id="PS00041">
    <property type="entry name" value="HTH_ARAC_FAMILY_1"/>
    <property type="match status" value="1"/>
</dbReference>
<dbReference type="Pfam" id="PF12833">
    <property type="entry name" value="HTH_18"/>
    <property type="match status" value="1"/>
</dbReference>
<dbReference type="Pfam" id="PF02311">
    <property type="entry name" value="AraC_binding"/>
    <property type="match status" value="1"/>
</dbReference>
<evidence type="ECO:0000256" key="3">
    <source>
        <dbReference type="ARBA" id="ARBA00023163"/>
    </source>
</evidence>
<dbReference type="Proteomes" id="UP001418796">
    <property type="component" value="Unassembled WGS sequence"/>
</dbReference>
<dbReference type="InterPro" id="IPR018062">
    <property type="entry name" value="HTH_AraC-typ_CS"/>
</dbReference>
<sequence>MHPIRKKLSSEGTMPFLLNYKMTKGKEEELTEHLHDWCELIYIHKGGATFFIDQMIYELEEGDFIFIPPNSIHKSTLQGDHTLTATALFFSPSNSIFSEANRQILNQTFKKVKEDRLFRYKLSAPDQRLVLTFFERIHQEKLTMNSHWEEVCSLHILLFILQINRWFDHLKLLPNPIPPNLMWIQDSLEYIDKNLSKTVRLEDLAQIANMSTVYFSKKFKQTIGMTFSEFLATKRLLKTRELLAHTDWSIQSIAEQLGYQSMPHFFRSFKKAVGVTPSTYRKQNYKLIR</sequence>
<protein>
    <submittedName>
        <fullName evidence="5">AraC family transcriptional regulator</fullName>
    </submittedName>
</protein>
<keyword evidence="3" id="KW-0804">Transcription</keyword>
<dbReference type="RefSeq" id="WP_343130477.1">
    <property type="nucleotide sequence ID" value="NZ_JBCITK010000001.1"/>
</dbReference>
<dbReference type="InterPro" id="IPR018060">
    <property type="entry name" value="HTH_AraC"/>
</dbReference>
<dbReference type="PRINTS" id="PR00032">
    <property type="entry name" value="HTHARAC"/>
</dbReference>
<evidence type="ECO:0000259" key="4">
    <source>
        <dbReference type="PROSITE" id="PS01124"/>
    </source>
</evidence>
<dbReference type="InterPro" id="IPR009057">
    <property type="entry name" value="Homeodomain-like_sf"/>
</dbReference>
<dbReference type="Gene3D" id="2.60.120.10">
    <property type="entry name" value="Jelly Rolls"/>
    <property type="match status" value="1"/>
</dbReference>
<dbReference type="InterPro" id="IPR037923">
    <property type="entry name" value="HTH-like"/>
</dbReference>
<evidence type="ECO:0000256" key="2">
    <source>
        <dbReference type="ARBA" id="ARBA00023125"/>
    </source>
</evidence>
<dbReference type="InterPro" id="IPR003313">
    <property type="entry name" value="AraC-bd"/>
</dbReference>
<keyword evidence="2" id="KW-0238">DNA-binding</keyword>
<dbReference type="InterPro" id="IPR014710">
    <property type="entry name" value="RmlC-like_jellyroll"/>
</dbReference>
<organism evidence="5 6">
    <name type="scientific">Alkalicoccobacillus gibsonii</name>
    <dbReference type="NCBI Taxonomy" id="79881"/>
    <lineage>
        <taxon>Bacteria</taxon>
        <taxon>Bacillati</taxon>
        <taxon>Bacillota</taxon>
        <taxon>Bacilli</taxon>
        <taxon>Bacillales</taxon>
        <taxon>Bacillaceae</taxon>
        <taxon>Alkalicoccobacillus</taxon>
    </lineage>
</organism>
<comment type="caution">
    <text evidence="5">The sequence shown here is derived from an EMBL/GenBank/DDBJ whole genome shotgun (WGS) entry which is preliminary data.</text>
</comment>
<proteinExistence type="predicted"/>
<dbReference type="EMBL" id="JBCITK010000001">
    <property type="protein sequence ID" value="MEN0643576.1"/>
    <property type="molecule type" value="Genomic_DNA"/>
</dbReference>
<name>A0ABU9VI40_9BACI</name>
<evidence type="ECO:0000256" key="1">
    <source>
        <dbReference type="ARBA" id="ARBA00023015"/>
    </source>
</evidence>
<evidence type="ECO:0000313" key="5">
    <source>
        <dbReference type="EMBL" id="MEN0643576.1"/>
    </source>
</evidence>
<keyword evidence="6" id="KW-1185">Reference proteome</keyword>
<dbReference type="Gene3D" id="1.10.10.60">
    <property type="entry name" value="Homeodomain-like"/>
    <property type="match status" value="2"/>
</dbReference>
<reference evidence="5 6" key="1">
    <citation type="submission" date="2024-03" db="EMBL/GenBank/DDBJ databases">
        <title>Bacilli Hybrid Assemblies.</title>
        <authorList>
            <person name="Kovac J."/>
        </authorList>
    </citation>
    <scope>NUCLEOTIDE SEQUENCE [LARGE SCALE GENOMIC DNA]</scope>
    <source>
        <strain evidence="5 6">FSL R7-0666</strain>
    </source>
</reference>
<evidence type="ECO:0000313" key="6">
    <source>
        <dbReference type="Proteomes" id="UP001418796"/>
    </source>
</evidence>
<feature type="domain" description="HTH araC/xylS-type" evidence="4">
    <location>
        <begin position="185"/>
        <end position="283"/>
    </location>
</feature>
<dbReference type="PANTHER" id="PTHR43280">
    <property type="entry name" value="ARAC-FAMILY TRANSCRIPTIONAL REGULATOR"/>
    <property type="match status" value="1"/>
</dbReference>
<dbReference type="SUPFAM" id="SSF51215">
    <property type="entry name" value="Regulatory protein AraC"/>
    <property type="match status" value="1"/>
</dbReference>